<dbReference type="InterPro" id="IPR013087">
    <property type="entry name" value="Znf_C2H2_type"/>
</dbReference>
<evidence type="ECO:0000256" key="1">
    <source>
        <dbReference type="SAM" id="MobiDB-lite"/>
    </source>
</evidence>
<name>A0AAW1US25_9CUCU</name>
<proteinExistence type="predicted"/>
<feature type="non-terminal residue" evidence="3">
    <location>
        <position position="1"/>
    </location>
</feature>
<evidence type="ECO:0000259" key="2">
    <source>
        <dbReference type="PROSITE" id="PS00028"/>
    </source>
</evidence>
<dbReference type="AlphaFoldDB" id="A0AAW1US25"/>
<dbReference type="Proteomes" id="UP001431783">
    <property type="component" value="Unassembled WGS sequence"/>
</dbReference>
<evidence type="ECO:0000313" key="3">
    <source>
        <dbReference type="EMBL" id="KAK9882740.1"/>
    </source>
</evidence>
<evidence type="ECO:0000313" key="4">
    <source>
        <dbReference type="Proteomes" id="UP001431783"/>
    </source>
</evidence>
<gene>
    <name evidence="3" type="ORF">WA026_023001</name>
</gene>
<comment type="caution">
    <text evidence="3">The sequence shown here is derived from an EMBL/GenBank/DDBJ whole genome shotgun (WGS) entry which is preliminary data.</text>
</comment>
<protein>
    <recommendedName>
        <fullName evidence="2">C2H2-type domain-containing protein</fullName>
    </recommendedName>
</protein>
<keyword evidence="4" id="KW-1185">Reference proteome</keyword>
<dbReference type="Gene3D" id="3.30.160.60">
    <property type="entry name" value="Classic Zinc Finger"/>
    <property type="match status" value="1"/>
</dbReference>
<reference evidence="3 4" key="1">
    <citation type="submission" date="2023-03" db="EMBL/GenBank/DDBJ databases">
        <title>Genome insight into feeding habits of ladybird beetles.</title>
        <authorList>
            <person name="Li H.-S."/>
            <person name="Huang Y.-H."/>
            <person name="Pang H."/>
        </authorList>
    </citation>
    <scope>NUCLEOTIDE SEQUENCE [LARGE SCALE GENOMIC DNA]</scope>
    <source>
        <strain evidence="3">SYSU_2023b</strain>
        <tissue evidence="3">Whole body</tissue>
    </source>
</reference>
<accession>A0AAW1US25</accession>
<sequence>LCCRESSKTISDKRGKTPATLRPESSPDGASNKCVTADHPSSSASPKRNDKSGTSSQHSEMRLGKNRITSSNKSGAVRESQPLTSPIPGPSKRRSPACTSAEQHSGIIKYGNSTKATPNIADKKCNSISTAIPKHCCAVCKTEFNTASKLATHKLKRECQDRTKCLYCGAIFPSFKLMRQHERRQHPLEYSTEMNNLQPMPEEKVLETLATIEASTPKGSFYNKMCRATGLTQHQVRYRRENPIYKKYLDRAIKKLRENAKIKFTSEVTNNQTTPSDSIPDSASITKGVDAPLTSTEHTPTCSLPSPMIDLSPADDTFALLSRQFQLTYPRSLISN</sequence>
<feature type="domain" description="C2H2-type" evidence="2">
    <location>
        <begin position="165"/>
        <end position="186"/>
    </location>
</feature>
<dbReference type="PROSITE" id="PS00028">
    <property type="entry name" value="ZINC_FINGER_C2H2_1"/>
    <property type="match status" value="1"/>
</dbReference>
<feature type="compositionally biased region" description="Polar residues" evidence="1">
    <location>
        <begin position="39"/>
        <end position="58"/>
    </location>
</feature>
<organism evidence="3 4">
    <name type="scientific">Henosepilachna vigintioctopunctata</name>
    <dbReference type="NCBI Taxonomy" id="420089"/>
    <lineage>
        <taxon>Eukaryota</taxon>
        <taxon>Metazoa</taxon>
        <taxon>Ecdysozoa</taxon>
        <taxon>Arthropoda</taxon>
        <taxon>Hexapoda</taxon>
        <taxon>Insecta</taxon>
        <taxon>Pterygota</taxon>
        <taxon>Neoptera</taxon>
        <taxon>Endopterygota</taxon>
        <taxon>Coleoptera</taxon>
        <taxon>Polyphaga</taxon>
        <taxon>Cucujiformia</taxon>
        <taxon>Coccinelloidea</taxon>
        <taxon>Coccinellidae</taxon>
        <taxon>Epilachninae</taxon>
        <taxon>Epilachnini</taxon>
        <taxon>Henosepilachna</taxon>
    </lineage>
</organism>
<dbReference type="EMBL" id="JARQZJ010000081">
    <property type="protein sequence ID" value="KAK9882740.1"/>
    <property type="molecule type" value="Genomic_DNA"/>
</dbReference>
<feature type="region of interest" description="Disordered" evidence="1">
    <location>
        <begin position="1"/>
        <end position="106"/>
    </location>
</feature>
<feature type="compositionally biased region" description="Basic and acidic residues" evidence="1">
    <location>
        <begin position="1"/>
        <end position="15"/>
    </location>
</feature>